<dbReference type="EMBL" id="JAZHXI010000002">
    <property type="protein sequence ID" value="KAL2074994.1"/>
    <property type="molecule type" value="Genomic_DNA"/>
</dbReference>
<accession>A0ABR4CYM5</accession>
<sequence>MNPSDKPQPVVLSFVNYGAGKETQNVESKKIVKSHVSRRWHQDKRIAETIKYAGSQRAFKGARSMNSAGVGGDKTYTARETKLLLPSFALPYLEGLIPYSYFTGGGPVLYLKPSKWPFARPFSMAGASPTQKFGQSQFPRQSIWMPDADVPDRVAMKGPLLGGDVLSWISHTPECFKYRGETINWIQRQLQSPSVAASDGTIGAIMTLTMWENGDGSSLDLSNHMDGLESIVKLKGGVSQLQQLQMSRKLIMFDYIIAISLARKPRFPNTAPPPSNLPPSHNPQVETLAGSPIYGNGDFSQLECSWRREDTKYILQAMWELTNQFLEPEACLNSQSRPQNRPRTLISTSMLDPWPTAISAPQNITQNTEEMHIFETLHRTAMIYERAVTPPYTHFNSPTNFADLSFLYTSLNTSAGNPFWIQYPGILLWVLLVGCATSVKREERSYFMMFLAKVGIFSDERSWNETQTAVLRFVNVQGLRRMF</sequence>
<evidence type="ECO:0000313" key="3">
    <source>
        <dbReference type="Proteomes" id="UP001595075"/>
    </source>
</evidence>
<protein>
    <submittedName>
        <fullName evidence="2">Uncharacterized protein</fullName>
    </submittedName>
</protein>
<evidence type="ECO:0000256" key="1">
    <source>
        <dbReference type="SAM" id="Phobius"/>
    </source>
</evidence>
<organism evidence="2 3">
    <name type="scientific">Oculimacula yallundae</name>
    <dbReference type="NCBI Taxonomy" id="86028"/>
    <lineage>
        <taxon>Eukaryota</taxon>
        <taxon>Fungi</taxon>
        <taxon>Dikarya</taxon>
        <taxon>Ascomycota</taxon>
        <taxon>Pezizomycotina</taxon>
        <taxon>Leotiomycetes</taxon>
        <taxon>Helotiales</taxon>
        <taxon>Ploettnerulaceae</taxon>
        <taxon>Oculimacula</taxon>
    </lineage>
</organism>
<keyword evidence="3" id="KW-1185">Reference proteome</keyword>
<reference evidence="2 3" key="1">
    <citation type="journal article" date="2024" name="Commun. Biol.">
        <title>Comparative genomic analysis of thermophilic fungi reveals convergent evolutionary adaptations and gene losses.</title>
        <authorList>
            <person name="Steindorff A.S."/>
            <person name="Aguilar-Pontes M.V."/>
            <person name="Robinson A.J."/>
            <person name="Andreopoulos B."/>
            <person name="LaButti K."/>
            <person name="Kuo A."/>
            <person name="Mondo S."/>
            <person name="Riley R."/>
            <person name="Otillar R."/>
            <person name="Haridas S."/>
            <person name="Lipzen A."/>
            <person name="Grimwood J."/>
            <person name="Schmutz J."/>
            <person name="Clum A."/>
            <person name="Reid I.D."/>
            <person name="Moisan M.C."/>
            <person name="Butler G."/>
            <person name="Nguyen T.T.M."/>
            <person name="Dewar K."/>
            <person name="Conant G."/>
            <person name="Drula E."/>
            <person name="Henrissat B."/>
            <person name="Hansel C."/>
            <person name="Singer S."/>
            <person name="Hutchinson M.I."/>
            <person name="de Vries R.P."/>
            <person name="Natvig D.O."/>
            <person name="Powell A.J."/>
            <person name="Tsang A."/>
            <person name="Grigoriev I.V."/>
        </authorList>
    </citation>
    <scope>NUCLEOTIDE SEQUENCE [LARGE SCALE GENOMIC DNA]</scope>
    <source>
        <strain evidence="2 3">CBS 494.80</strain>
    </source>
</reference>
<gene>
    <name evidence="2" type="ORF">VTL71DRAFT_8774</name>
</gene>
<dbReference type="Proteomes" id="UP001595075">
    <property type="component" value="Unassembled WGS sequence"/>
</dbReference>
<dbReference type="PANTHER" id="PTHR37540">
    <property type="entry name" value="TRANSCRIPTION FACTOR (ACR-2), PUTATIVE-RELATED-RELATED"/>
    <property type="match status" value="1"/>
</dbReference>
<name>A0ABR4CYM5_9HELO</name>
<keyword evidence="1" id="KW-0472">Membrane</keyword>
<keyword evidence="1" id="KW-1133">Transmembrane helix</keyword>
<feature type="transmembrane region" description="Helical" evidence="1">
    <location>
        <begin position="420"/>
        <end position="439"/>
    </location>
</feature>
<evidence type="ECO:0000313" key="2">
    <source>
        <dbReference type="EMBL" id="KAL2074994.1"/>
    </source>
</evidence>
<proteinExistence type="predicted"/>
<dbReference type="PANTHER" id="PTHR37540:SF5">
    <property type="entry name" value="TRANSCRIPTION FACTOR DOMAIN-CONTAINING PROTEIN"/>
    <property type="match status" value="1"/>
</dbReference>
<keyword evidence="1" id="KW-0812">Transmembrane</keyword>
<comment type="caution">
    <text evidence="2">The sequence shown here is derived from an EMBL/GenBank/DDBJ whole genome shotgun (WGS) entry which is preliminary data.</text>
</comment>